<dbReference type="AlphaFoldDB" id="A0A2A4X6Z9"/>
<reference evidence="3" key="1">
    <citation type="submission" date="2017-08" db="EMBL/GenBank/DDBJ databases">
        <title>A dynamic microbial community with high functional redundancy inhabits the cold, oxic subseafloor aquifer.</title>
        <authorList>
            <person name="Tully B.J."/>
            <person name="Wheat C.G."/>
            <person name="Glazer B.T."/>
            <person name="Huber J.A."/>
        </authorList>
    </citation>
    <scope>NUCLEOTIDE SEQUENCE [LARGE SCALE GENOMIC DNA]</scope>
</reference>
<dbReference type="Pfam" id="PF20717">
    <property type="entry name" value="DUF6829"/>
    <property type="match status" value="1"/>
</dbReference>
<feature type="signal peptide" evidence="1">
    <location>
        <begin position="1"/>
        <end position="22"/>
    </location>
</feature>
<evidence type="ECO:0000256" key="1">
    <source>
        <dbReference type="SAM" id="SignalP"/>
    </source>
</evidence>
<organism evidence="2 3">
    <name type="scientific">Aerophobetes bacterium</name>
    <dbReference type="NCBI Taxonomy" id="2030807"/>
    <lineage>
        <taxon>Bacteria</taxon>
        <taxon>Candidatus Aerophobota</taxon>
    </lineage>
</organism>
<feature type="chain" id="PRO_5012042926" evidence="1">
    <location>
        <begin position="23"/>
        <end position="471"/>
    </location>
</feature>
<proteinExistence type="predicted"/>
<sequence length="471" mass="52389">MKKTTWIGLATILSTLSFAAYASTNSHSHIALQEQTITSSPLKGTDWIRQCIGQYPEVLWLADDNVRKTEEGEASLQGSYSKQLFGKKFIEFDRTMMTLHCLRLILNGSDEAYQEFTKAQPENTRLSRGNFQIMHEQGQALLNSQYLNMSTLEITQAMEASLVLGDIGKSDTARELFKPYGAKAPDHDDFHEEMIQILQTHPELCPTFNRLPPKAKRLIIETANLAHYGHITHLEGGPGMFSILRQRLVAASPMALSFDFFVHSCDVMGALGHVNNVSSLVYIEPTHCAMQGVLDSCKLLESPSKTELDAYNHYLAIRARWLGLNSDDRTERALTRMGAMLRLFTTEDGLILKKAIAKLSPEIRSQIIEQLDIREGEELDRTPTYMPAVLVNLANNSILGATKEERLSQAVILGLPFLARVLATHKQRLLSNEVDTTVPLNFNQAAGVAKKAPHTLTGKHSIDSEGNVSVS</sequence>
<accession>A0A2A4X6Z9</accession>
<dbReference type="EMBL" id="NVUK01000007">
    <property type="protein sequence ID" value="PCI78286.1"/>
    <property type="molecule type" value="Genomic_DNA"/>
</dbReference>
<name>A0A2A4X6Z9_UNCAE</name>
<gene>
    <name evidence="2" type="ORF">COB21_01280</name>
</gene>
<dbReference type="InterPro" id="IPR049232">
    <property type="entry name" value="DUF6829"/>
</dbReference>
<evidence type="ECO:0000313" key="2">
    <source>
        <dbReference type="EMBL" id="PCI78286.1"/>
    </source>
</evidence>
<protein>
    <submittedName>
        <fullName evidence="2">Uncharacterized protein</fullName>
    </submittedName>
</protein>
<dbReference type="Proteomes" id="UP000218775">
    <property type="component" value="Unassembled WGS sequence"/>
</dbReference>
<comment type="caution">
    <text evidence="2">The sequence shown here is derived from an EMBL/GenBank/DDBJ whole genome shotgun (WGS) entry which is preliminary data.</text>
</comment>
<keyword evidence="1" id="KW-0732">Signal</keyword>
<evidence type="ECO:0000313" key="3">
    <source>
        <dbReference type="Proteomes" id="UP000218775"/>
    </source>
</evidence>